<proteinExistence type="inferred from homology"/>
<dbReference type="Proteomes" id="UP000618795">
    <property type="component" value="Unassembled WGS sequence"/>
</dbReference>
<comment type="caution">
    <text evidence="7">The sequence shown here is derived from an EMBL/GenBank/DDBJ whole genome shotgun (WGS) entry which is preliminary data.</text>
</comment>
<dbReference type="InterPro" id="IPR036291">
    <property type="entry name" value="NAD(P)-bd_dom_sf"/>
</dbReference>
<evidence type="ECO:0000256" key="2">
    <source>
        <dbReference type="ARBA" id="ARBA00023002"/>
    </source>
</evidence>
<keyword evidence="2 3" id="KW-0560">Oxidoreductase</keyword>
<dbReference type="InterPro" id="IPR006097">
    <property type="entry name" value="Glu/Leu/Phe/Val/Trp_DH_dimer"/>
</dbReference>
<feature type="active site" description="Proton donor" evidence="4">
    <location>
        <position position="150"/>
    </location>
</feature>
<protein>
    <recommendedName>
        <fullName evidence="3">Glutamate dehydrogenase</fullName>
    </recommendedName>
</protein>
<evidence type="ECO:0000313" key="7">
    <source>
        <dbReference type="EMBL" id="GGV08152.1"/>
    </source>
</evidence>
<dbReference type="EMBL" id="BMTD01000012">
    <property type="protein sequence ID" value="GGV08152.1"/>
    <property type="molecule type" value="Genomic_DNA"/>
</dbReference>
<dbReference type="PROSITE" id="PS00074">
    <property type="entry name" value="GLFV_DEHYDROGENASE"/>
    <property type="match status" value="1"/>
</dbReference>
<dbReference type="AlphaFoldDB" id="A0A918MCK1"/>
<name>A0A918MCK1_9ACTN</name>
<dbReference type="PANTHER" id="PTHR11606:SF13">
    <property type="entry name" value="GLUTAMATE DEHYDROGENASE 1, MITOCHONDRIAL"/>
    <property type="match status" value="1"/>
</dbReference>
<evidence type="ECO:0000256" key="5">
    <source>
        <dbReference type="SAM" id="MobiDB-lite"/>
    </source>
</evidence>
<dbReference type="Pfam" id="PF00208">
    <property type="entry name" value="ELFV_dehydrog"/>
    <property type="match status" value="1"/>
</dbReference>
<evidence type="ECO:0000259" key="6">
    <source>
        <dbReference type="SMART" id="SM00839"/>
    </source>
</evidence>
<dbReference type="Pfam" id="PF02812">
    <property type="entry name" value="ELFV_dehydrog_N"/>
    <property type="match status" value="1"/>
</dbReference>
<evidence type="ECO:0000256" key="4">
    <source>
        <dbReference type="PIRSR" id="PIRSR000185-1"/>
    </source>
</evidence>
<dbReference type="PIRSF" id="PIRSF000185">
    <property type="entry name" value="Glu_DH"/>
    <property type="match status" value="1"/>
</dbReference>
<reference evidence="7" key="1">
    <citation type="journal article" date="2014" name="Int. J. Syst. Evol. Microbiol.">
        <title>Complete genome sequence of Corynebacterium casei LMG S-19264T (=DSM 44701T), isolated from a smear-ripened cheese.</title>
        <authorList>
            <consortium name="US DOE Joint Genome Institute (JGI-PGF)"/>
            <person name="Walter F."/>
            <person name="Albersmeier A."/>
            <person name="Kalinowski J."/>
            <person name="Ruckert C."/>
        </authorList>
    </citation>
    <scope>NUCLEOTIDE SEQUENCE</scope>
    <source>
        <strain evidence="7">JCM 4369</strain>
    </source>
</reference>
<dbReference type="InterPro" id="IPR006096">
    <property type="entry name" value="Glu/Leu/Phe/Val/Trp_DH_C"/>
</dbReference>
<dbReference type="GO" id="GO:0006538">
    <property type="term" value="P:L-glutamate catabolic process"/>
    <property type="evidence" value="ECO:0007669"/>
    <property type="project" value="TreeGrafter"/>
</dbReference>
<evidence type="ECO:0000256" key="1">
    <source>
        <dbReference type="ARBA" id="ARBA00006382"/>
    </source>
</evidence>
<comment type="similarity">
    <text evidence="1 3">Belongs to the Glu/Leu/Phe/Val dehydrogenases family.</text>
</comment>
<dbReference type="GO" id="GO:0004352">
    <property type="term" value="F:glutamate dehydrogenase (NAD+) activity"/>
    <property type="evidence" value="ECO:0007669"/>
    <property type="project" value="TreeGrafter"/>
</dbReference>
<sequence>MPCSARIPSPPPSSEAAPETPRPPSPPSRSSSAPAGARGGHGTRACGPVRPPRPLTEGLDRPRPTLITVPEETPMTAPTPLMSLVWTDHVTGRRGFLVVDRLVRGVASGGLRMRPGCTLEEVAGLARGMTVKEALHYDPEARYVPLGGAKGGVDCDPRDPEAYGLLVRYLRAMRPYVENLWTTGEDLGLTQDLVDRAAAEAGLVSSVQAVYPLLDDEATARERLADAFAVVVDGIGLDELAGGCGVAESVLTALDRAAVPYAGTRVAVQGLGTMGGATARFLARAGLTVVAIADVKGTIANPAGLDVETLLAARDAYGTVDRRVLRPGDRELPGDAWLSADAEVLVPAAVSYAIGTGDQERIRARWIAEAANMPVVPEAERLLAARGVTVLPDVVVNSATNAWWWWTLFGDIGADADEAFAHIRRSLRTLVGLVLDRADADGTTPRAAAHALAADRLPVIADRFGWYR</sequence>
<dbReference type="SUPFAM" id="SSF53223">
    <property type="entry name" value="Aminoacid dehydrogenase-like, N-terminal domain"/>
    <property type="match status" value="1"/>
</dbReference>
<dbReference type="SMART" id="SM00839">
    <property type="entry name" value="ELFV_dehydrog"/>
    <property type="match status" value="1"/>
</dbReference>
<feature type="domain" description="Glutamate/phenylalanine/leucine/valine/L-tryptophan dehydrogenase C-terminal" evidence="6">
    <location>
        <begin position="234"/>
        <end position="465"/>
    </location>
</feature>
<dbReference type="InterPro" id="IPR033524">
    <property type="entry name" value="Glu/Leu/Phe/Val_DH_AS"/>
</dbReference>
<gene>
    <name evidence="7" type="ORF">GCM10010260_52580</name>
</gene>
<reference evidence="7" key="2">
    <citation type="submission" date="2020-09" db="EMBL/GenBank/DDBJ databases">
        <authorList>
            <person name="Sun Q."/>
            <person name="Ohkuma M."/>
        </authorList>
    </citation>
    <scope>NUCLEOTIDE SEQUENCE</scope>
    <source>
        <strain evidence="7">JCM 4369</strain>
    </source>
</reference>
<dbReference type="SUPFAM" id="SSF51735">
    <property type="entry name" value="NAD(P)-binding Rossmann-fold domains"/>
    <property type="match status" value="1"/>
</dbReference>
<dbReference type="Gene3D" id="3.40.50.720">
    <property type="entry name" value="NAD(P)-binding Rossmann-like Domain"/>
    <property type="match status" value="1"/>
</dbReference>
<accession>A0A918MCK1</accession>
<dbReference type="InterPro" id="IPR046346">
    <property type="entry name" value="Aminoacid_DH-like_N_sf"/>
</dbReference>
<evidence type="ECO:0000313" key="8">
    <source>
        <dbReference type="Proteomes" id="UP000618795"/>
    </source>
</evidence>
<dbReference type="InterPro" id="IPR014362">
    <property type="entry name" value="Glu_DH"/>
</dbReference>
<organism evidence="7 8">
    <name type="scientific">Streptomyces filipinensis</name>
    <dbReference type="NCBI Taxonomy" id="66887"/>
    <lineage>
        <taxon>Bacteria</taxon>
        <taxon>Bacillati</taxon>
        <taxon>Actinomycetota</taxon>
        <taxon>Actinomycetes</taxon>
        <taxon>Kitasatosporales</taxon>
        <taxon>Streptomycetaceae</taxon>
        <taxon>Streptomyces</taxon>
    </lineage>
</organism>
<evidence type="ECO:0000256" key="3">
    <source>
        <dbReference type="PIRNR" id="PIRNR000185"/>
    </source>
</evidence>
<dbReference type="PANTHER" id="PTHR11606">
    <property type="entry name" value="GLUTAMATE DEHYDROGENASE"/>
    <property type="match status" value="1"/>
</dbReference>
<dbReference type="Gene3D" id="3.40.50.10860">
    <property type="entry name" value="Leucine Dehydrogenase, chain A, domain 1"/>
    <property type="match status" value="1"/>
</dbReference>
<feature type="region of interest" description="Disordered" evidence="5">
    <location>
        <begin position="1"/>
        <end position="65"/>
    </location>
</feature>
<keyword evidence="8" id="KW-1185">Reference proteome</keyword>